<comment type="catalytic activity">
    <reaction evidence="1">
        <text>a phosphate monoester + H2O = an alcohol + phosphate</text>
        <dbReference type="Rhea" id="RHEA:15017"/>
        <dbReference type="ChEBI" id="CHEBI:15377"/>
        <dbReference type="ChEBI" id="CHEBI:30879"/>
        <dbReference type="ChEBI" id="CHEBI:43474"/>
        <dbReference type="ChEBI" id="CHEBI:67140"/>
        <dbReference type="EC" id="3.1.3.2"/>
    </reaction>
</comment>
<dbReference type="SUPFAM" id="SSF53254">
    <property type="entry name" value="Phosphoglycerate mutase-like"/>
    <property type="match status" value="1"/>
</dbReference>
<evidence type="ECO:0000313" key="10">
    <source>
        <dbReference type="Proteomes" id="UP000298663"/>
    </source>
</evidence>
<evidence type="ECO:0000256" key="2">
    <source>
        <dbReference type="ARBA" id="ARBA00005375"/>
    </source>
</evidence>
<gene>
    <name evidence="9" type="ORF">L596_027361</name>
</gene>
<evidence type="ECO:0000256" key="7">
    <source>
        <dbReference type="ARBA" id="ARBA00023180"/>
    </source>
</evidence>
<dbReference type="PANTHER" id="PTHR11567">
    <property type="entry name" value="ACID PHOSPHATASE-RELATED"/>
    <property type="match status" value="1"/>
</dbReference>
<keyword evidence="6" id="KW-1015">Disulfide bond</keyword>
<keyword evidence="10" id="KW-1185">Reference proteome</keyword>
<keyword evidence="4 8" id="KW-0732">Signal</keyword>
<comment type="similarity">
    <text evidence="2">Belongs to the histidine acid phosphatase family.</text>
</comment>
<dbReference type="EC" id="3.1.3.2" evidence="3"/>
<dbReference type="CDD" id="cd07061">
    <property type="entry name" value="HP_HAP_like"/>
    <property type="match status" value="1"/>
</dbReference>
<feature type="signal peptide" evidence="8">
    <location>
        <begin position="1"/>
        <end position="20"/>
    </location>
</feature>
<dbReference type="GO" id="GO:0003993">
    <property type="term" value="F:acid phosphatase activity"/>
    <property type="evidence" value="ECO:0007669"/>
    <property type="project" value="UniProtKB-EC"/>
</dbReference>
<dbReference type="InterPro" id="IPR000560">
    <property type="entry name" value="His_Pase_clade-2"/>
</dbReference>
<comment type="caution">
    <text evidence="9">The sequence shown here is derived from an EMBL/GenBank/DDBJ whole genome shotgun (WGS) entry which is preliminary data.</text>
</comment>
<evidence type="ECO:0000256" key="1">
    <source>
        <dbReference type="ARBA" id="ARBA00000032"/>
    </source>
</evidence>
<evidence type="ECO:0000256" key="6">
    <source>
        <dbReference type="ARBA" id="ARBA00023157"/>
    </source>
</evidence>
<protein>
    <recommendedName>
        <fullName evidence="3">acid phosphatase</fullName>
        <ecNumber evidence="3">3.1.3.2</ecNumber>
    </recommendedName>
</protein>
<evidence type="ECO:0000313" key="9">
    <source>
        <dbReference type="EMBL" id="TKR63546.1"/>
    </source>
</evidence>
<dbReference type="Pfam" id="PF00328">
    <property type="entry name" value="His_Phos_2"/>
    <property type="match status" value="1"/>
</dbReference>
<proteinExistence type="inferred from homology"/>
<evidence type="ECO:0000256" key="3">
    <source>
        <dbReference type="ARBA" id="ARBA00012646"/>
    </source>
</evidence>
<evidence type="ECO:0000256" key="5">
    <source>
        <dbReference type="ARBA" id="ARBA00022801"/>
    </source>
</evidence>
<evidence type="ECO:0000256" key="4">
    <source>
        <dbReference type="ARBA" id="ARBA00022729"/>
    </source>
</evidence>
<sequence>MRLLLSVLVGLFALADLILAKDKLVLLQAAWRHGDRSPTRGFPKDIYKESDWHWGWGQLNAKGMEQHLELGQKLRQHYLIEKDQFDFDMKPSYVDSHEIYIRSTDVNRTIISAMSNMIGFYDTMNNATYTAGEDYPKNDAWPAGFVPIAIHTVTPFEDDHVGHPSADCQLQTDLWQVITESQLYKNKTQELHDFFTALTKNTGEKIGLDHSLQRVADNLFIQQYNGFKLADWVKEVGYEKIHAVADLLNSWENGEDLGNLTVNGQDVFTLIRQCRGGSLVWNMLNHMQSKKNCLAAQASKDPKKSKQCKFMDPLKYYVYSAHDTTLDALLTALGSVKKVLGDKGEYPHFSAAVTMELLEAEDKKFYVRANYFHPNHNYTAFAFTKFLHGCEKTTTTDDKCLIDDVLKSMEFLLPPKGETIDSYCSKGLDQFKKGISDSGKKSGSQFTTSFGLMVIVLALFALKQH</sequence>
<organism evidence="9 10">
    <name type="scientific">Steinernema carpocapsae</name>
    <name type="common">Entomopathogenic nematode</name>
    <dbReference type="NCBI Taxonomy" id="34508"/>
    <lineage>
        <taxon>Eukaryota</taxon>
        <taxon>Metazoa</taxon>
        <taxon>Ecdysozoa</taxon>
        <taxon>Nematoda</taxon>
        <taxon>Chromadorea</taxon>
        <taxon>Rhabditida</taxon>
        <taxon>Tylenchina</taxon>
        <taxon>Panagrolaimomorpha</taxon>
        <taxon>Strongyloidoidea</taxon>
        <taxon>Steinernematidae</taxon>
        <taxon>Steinernema</taxon>
    </lineage>
</organism>
<dbReference type="PANTHER" id="PTHR11567:SF211">
    <property type="entry name" value="PROSTATIC ACID PHOSPHATASE"/>
    <property type="match status" value="1"/>
</dbReference>
<dbReference type="AlphaFoldDB" id="A0A4U5M434"/>
<dbReference type="InterPro" id="IPR050645">
    <property type="entry name" value="Histidine_acid_phosphatase"/>
</dbReference>
<evidence type="ECO:0000256" key="8">
    <source>
        <dbReference type="SAM" id="SignalP"/>
    </source>
</evidence>
<reference evidence="9 10" key="1">
    <citation type="journal article" date="2015" name="Genome Biol.">
        <title>Comparative genomics of Steinernema reveals deeply conserved gene regulatory networks.</title>
        <authorList>
            <person name="Dillman A.R."/>
            <person name="Macchietto M."/>
            <person name="Porter C.F."/>
            <person name="Rogers A."/>
            <person name="Williams B."/>
            <person name="Antoshechkin I."/>
            <person name="Lee M.M."/>
            <person name="Goodwin Z."/>
            <person name="Lu X."/>
            <person name="Lewis E.E."/>
            <person name="Goodrich-Blair H."/>
            <person name="Stock S.P."/>
            <person name="Adams B.J."/>
            <person name="Sternberg P.W."/>
            <person name="Mortazavi A."/>
        </authorList>
    </citation>
    <scope>NUCLEOTIDE SEQUENCE [LARGE SCALE GENOMIC DNA]</scope>
    <source>
        <strain evidence="9 10">ALL</strain>
    </source>
</reference>
<reference evidence="9 10" key="2">
    <citation type="journal article" date="2019" name="G3 (Bethesda)">
        <title>Hybrid Assembly of the Genome of the Entomopathogenic Nematode Steinernema carpocapsae Identifies the X-Chromosome.</title>
        <authorList>
            <person name="Serra L."/>
            <person name="Macchietto M."/>
            <person name="Macias-Munoz A."/>
            <person name="McGill C.J."/>
            <person name="Rodriguez I.M."/>
            <person name="Rodriguez B."/>
            <person name="Murad R."/>
            <person name="Mortazavi A."/>
        </authorList>
    </citation>
    <scope>NUCLEOTIDE SEQUENCE [LARGE SCALE GENOMIC DNA]</scope>
    <source>
        <strain evidence="9 10">ALL</strain>
    </source>
</reference>
<feature type="chain" id="PRO_5020182932" description="acid phosphatase" evidence="8">
    <location>
        <begin position="21"/>
        <end position="465"/>
    </location>
</feature>
<dbReference type="Gene3D" id="3.40.50.1240">
    <property type="entry name" value="Phosphoglycerate mutase-like"/>
    <property type="match status" value="1"/>
</dbReference>
<keyword evidence="5" id="KW-0378">Hydrolase</keyword>
<dbReference type="Proteomes" id="UP000298663">
    <property type="component" value="Unassembled WGS sequence"/>
</dbReference>
<dbReference type="InterPro" id="IPR029033">
    <property type="entry name" value="His_PPase_superfam"/>
</dbReference>
<dbReference type="EMBL" id="AZBU02000010">
    <property type="protein sequence ID" value="TKR63546.1"/>
    <property type="molecule type" value="Genomic_DNA"/>
</dbReference>
<accession>A0A4U5M434</accession>
<name>A0A4U5M434_STECR</name>
<keyword evidence="7" id="KW-0325">Glycoprotein</keyword>
<dbReference type="OrthoDB" id="258392at2759"/>
<dbReference type="STRING" id="34508.A0A4U5M434"/>